<accession>A0ABS7WRI0</accession>
<dbReference type="Proteomes" id="UP000786183">
    <property type="component" value="Unassembled WGS sequence"/>
</dbReference>
<proteinExistence type="predicted"/>
<organism evidence="1 2">
    <name type="scientific">Campylobacter canadensis</name>
    <dbReference type="NCBI Taxonomy" id="449520"/>
    <lineage>
        <taxon>Bacteria</taxon>
        <taxon>Pseudomonadati</taxon>
        <taxon>Campylobacterota</taxon>
        <taxon>Epsilonproteobacteria</taxon>
        <taxon>Campylobacterales</taxon>
        <taxon>Campylobacteraceae</taxon>
        <taxon>Campylobacter</taxon>
    </lineage>
</organism>
<sequence>MLIFGLDFINNKKIGFNNDSKIQCIDFDEKNIKENSAVFCNDINEILIANALNAAFIIPNKSILNDCVNLAEYYLFDSKILSLVKTKEELFKAAKLKCDAVFVCEYNEKYKEYFL</sequence>
<dbReference type="RefSeq" id="WP_172232252.1">
    <property type="nucleotide sequence ID" value="NZ_CP035946.1"/>
</dbReference>
<evidence type="ECO:0008006" key="3">
    <source>
        <dbReference type="Google" id="ProtNLM"/>
    </source>
</evidence>
<reference evidence="1 2" key="1">
    <citation type="submission" date="2020-07" db="EMBL/GenBank/DDBJ databases">
        <title>Transfer of Campylobacter canadensis to the novel genus Avispirillum gen. nov., that also includes two novel species recovered from migratory waterfowl: Avispirillum anseris sp. nov. and Avispirillum brantae sp. nov.</title>
        <authorList>
            <person name="Miller W.G."/>
            <person name="Chapman M.H."/>
            <person name="Yee E."/>
            <person name="Inglis G.D."/>
        </authorList>
    </citation>
    <scope>NUCLEOTIDE SEQUENCE [LARGE SCALE GENOMIC DNA]</scope>
    <source>
        <strain evidence="1 2">L283</strain>
    </source>
</reference>
<keyword evidence="2" id="KW-1185">Reference proteome</keyword>
<evidence type="ECO:0000313" key="1">
    <source>
        <dbReference type="EMBL" id="MBZ7986559.1"/>
    </source>
</evidence>
<name>A0ABS7WRI0_9BACT</name>
<comment type="caution">
    <text evidence="1">The sequence shown here is derived from an EMBL/GenBank/DDBJ whole genome shotgun (WGS) entry which is preliminary data.</text>
</comment>
<protein>
    <recommendedName>
        <fullName evidence="3">UDP-N-acetylmuramoyl-L-alanine--D-glutamate ligase</fullName>
    </recommendedName>
</protein>
<gene>
    <name evidence="1" type="ORF">AVCANL283_00335</name>
</gene>
<dbReference type="EMBL" id="JACGBB010000001">
    <property type="protein sequence ID" value="MBZ7986559.1"/>
    <property type="molecule type" value="Genomic_DNA"/>
</dbReference>
<evidence type="ECO:0000313" key="2">
    <source>
        <dbReference type="Proteomes" id="UP000786183"/>
    </source>
</evidence>